<feature type="domain" description="Thioesterase putative" evidence="1">
    <location>
        <begin position="5"/>
        <end position="145"/>
    </location>
</feature>
<dbReference type="Pfam" id="PF09500">
    <property type="entry name" value="YiiD_C"/>
    <property type="match status" value="1"/>
</dbReference>
<protein>
    <submittedName>
        <fullName evidence="2">YiiD C-terminal domain-containing protein</fullName>
    </submittedName>
</protein>
<dbReference type="InterPro" id="IPR029069">
    <property type="entry name" value="HotDog_dom_sf"/>
</dbReference>
<sequence length="150" mass="16410">MDLGEVKAYVHAHIPITACLEADFTEYSGDALVVEAPLEANINHRHSAFGGSMSAIGILSGWGLLFIKLRELGMENTLVIQSSSFEFGKPAVASFQAVAKIPSPEKFERFVKMLKRKGRARLGVESEIFCEGEKVGVHRGEYVALLLDQS</sequence>
<dbReference type="InterPro" id="IPR012660">
    <property type="entry name" value="YiiD_C"/>
</dbReference>
<dbReference type="Gene3D" id="3.10.129.10">
    <property type="entry name" value="Hotdog Thioesterase"/>
    <property type="match status" value="1"/>
</dbReference>
<reference evidence="3" key="1">
    <citation type="journal article" date="2019" name="Int. J. Syst. Evol. Microbiol.">
        <title>The Global Catalogue of Microorganisms (GCM) 10K type strain sequencing project: providing services to taxonomists for standard genome sequencing and annotation.</title>
        <authorList>
            <consortium name="The Broad Institute Genomics Platform"/>
            <consortium name="The Broad Institute Genome Sequencing Center for Infectious Disease"/>
            <person name="Wu L."/>
            <person name="Ma J."/>
        </authorList>
    </citation>
    <scope>NUCLEOTIDE SEQUENCE [LARGE SCALE GENOMIC DNA]</scope>
    <source>
        <strain evidence="3">CCUG 57942</strain>
    </source>
</reference>
<name>A0ABW4ZBC1_9BACT</name>
<evidence type="ECO:0000313" key="2">
    <source>
        <dbReference type="EMBL" id="MFD2159313.1"/>
    </source>
</evidence>
<proteinExistence type="predicted"/>
<comment type="caution">
    <text evidence="2">The sequence shown here is derived from an EMBL/GenBank/DDBJ whole genome shotgun (WGS) entry which is preliminary data.</text>
</comment>
<keyword evidence="3" id="KW-1185">Reference proteome</keyword>
<dbReference type="NCBIfam" id="TIGR02447">
    <property type="entry name" value="yiiD_Cterm"/>
    <property type="match status" value="1"/>
</dbReference>
<accession>A0ABW4ZBC1</accession>
<evidence type="ECO:0000313" key="3">
    <source>
        <dbReference type="Proteomes" id="UP001597389"/>
    </source>
</evidence>
<evidence type="ECO:0000259" key="1">
    <source>
        <dbReference type="Pfam" id="PF09500"/>
    </source>
</evidence>
<gene>
    <name evidence="2" type="ORF">ACFSW8_10420</name>
</gene>
<dbReference type="RefSeq" id="WP_377090814.1">
    <property type="nucleotide sequence ID" value="NZ_JBHSJL010000014.1"/>
</dbReference>
<dbReference type="EMBL" id="JBHUJB010000043">
    <property type="protein sequence ID" value="MFD2159313.1"/>
    <property type="molecule type" value="Genomic_DNA"/>
</dbReference>
<dbReference type="Proteomes" id="UP001597389">
    <property type="component" value="Unassembled WGS sequence"/>
</dbReference>
<organism evidence="2 3">
    <name type="scientific">Rubritalea tangerina</name>
    <dbReference type="NCBI Taxonomy" id="430798"/>
    <lineage>
        <taxon>Bacteria</taxon>
        <taxon>Pseudomonadati</taxon>
        <taxon>Verrucomicrobiota</taxon>
        <taxon>Verrucomicrobiia</taxon>
        <taxon>Verrucomicrobiales</taxon>
        <taxon>Rubritaleaceae</taxon>
        <taxon>Rubritalea</taxon>
    </lineage>
</organism>
<dbReference type="SUPFAM" id="SSF54637">
    <property type="entry name" value="Thioesterase/thiol ester dehydrase-isomerase"/>
    <property type="match status" value="1"/>
</dbReference>